<gene>
    <name evidence="4" type="ORF">SCHPADRAFT_912316</name>
</gene>
<dbReference type="EMBL" id="KQ085883">
    <property type="protein sequence ID" value="KLO20110.1"/>
    <property type="molecule type" value="Genomic_DNA"/>
</dbReference>
<evidence type="ECO:0000313" key="4">
    <source>
        <dbReference type="EMBL" id="KLO20110.1"/>
    </source>
</evidence>
<dbReference type="OrthoDB" id="2559662at2759"/>
<name>A0A0H2S729_9AGAM</name>
<keyword evidence="2" id="KW-0294">Fucose metabolism</keyword>
<dbReference type="Proteomes" id="UP000053477">
    <property type="component" value="Unassembled WGS sequence"/>
</dbReference>
<reference evidence="4 5" key="1">
    <citation type="submission" date="2015-04" db="EMBL/GenBank/DDBJ databases">
        <title>Complete genome sequence of Schizopora paradoxa KUC8140, a cosmopolitan wood degrader in East Asia.</title>
        <authorList>
            <consortium name="DOE Joint Genome Institute"/>
            <person name="Min B."/>
            <person name="Park H."/>
            <person name="Jang Y."/>
            <person name="Kim J.-J."/>
            <person name="Kim K.H."/>
            <person name="Pangilinan J."/>
            <person name="Lipzen A."/>
            <person name="Riley R."/>
            <person name="Grigoriev I.V."/>
            <person name="Spatafora J.W."/>
            <person name="Choi I.-G."/>
        </authorList>
    </citation>
    <scope>NUCLEOTIDE SEQUENCE [LARGE SCALE GENOMIC DNA]</scope>
    <source>
        <strain evidence="4 5">KUC8140</strain>
    </source>
</reference>
<evidence type="ECO:0000256" key="1">
    <source>
        <dbReference type="ARBA" id="ARBA00022679"/>
    </source>
</evidence>
<protein>
    <submittedName>
        <fullName evidence="4">Uncharacterized protein</fullName>
    </submittedName>
</protein>
<proteinExistence type="predicted"/>
<dbReference type="AlphaFoldDB" id="A0A0H2S729"/>
<organism evidence="4 5">
    <name type="scientific">Schizopora paradoxa</name>
    <dbReference type="NCBI Taxonomy" id="27342"/>
    <lineage>
        <taxon>Eukaryota</taxon>
        <taxon>Fungi</taxon>
        <taxon>Dikarya</taxon>
        <taxon>Basidiomycota</taxon>
        <taxon>Agaricomycotina</taxon>
        <taxon>Agaricomycetes</taxon>
        <taxon>Hymenochaetales</taxon>
        <taxon>Schizoporaceae</taxon>
        <taxon>Schizopora</taxon>
    </lineage>
</organism>
<evidence type="ECO:0000313" key="5">
    <source>
        <dbReference type="Proteomes" id="UP000053477"/>
    </source>
</evidence>
<dbReference type="InParanoid" id="A0A0H2S729"/>
<dbReference type="GO" id="GO:0006004">
    <property type="term" value="P:fucose metabolic process"/>
    <property type="evidence" value="ECO:0007669"/>
    <property type="project" value="UniProtKB-KW"/>
</dbReference>
<dbReference type="Pfam" id="PF10250">
    <property type="entry name" value="O-FucT"/>
    <property type="match status" value="1"/>
</dbReference>
<dbReference type="InterPro" id="IPR019378">
    <property type="entry name" value="GDP-Fuc_O-FucTrfase"/>
</dbReference>
<keyword evidence="1" id="KW-0808">Transferase</keyword>
<keyword evidence="5" id="KW-1185">Reference proteome</keyword>
<evidence type="ECO:0000256" key="3">
    <source>
        <dbReference type="ARBA" id="ARBA00023277"/>
    </source>
</evidence>
<dbReference type="CDD" id="cd11296">
    <property type="entry name" value="O-FucT_like"/>
    <property type="match status" value="1"/>
</dbReference>
<dbReference type="GO" id="GO:0016740">
    <property type="term" value="F:transferase activity"/>
    <property type="evidence" value="ECO:0007669"/>
    <property type="project" value="UniProtKB-KW"/>
</dbReference>
<dbReference type="Gene3D" id="3.40.50.11350">
    <property type="match status" value="1"/>
</dbReference>
<sequence>MALRLWSLDVSRRLGGSQNEYERLPTTASRRASALAALEPSYEEFYKYEQYLPQHDESLPFPEGKDGRYVWVSTQHWGLGWNNVFQAYCLLTQMAFMSNRAFAFKPYVWRLEKEGVVDYYGEKRANQIPLSAILGGPLGGGSLPHRYHGPRSVSVEWFHHVCPPNRTTVFDVLVLNEGLGDDASKVMEKYVDVLKNSPANCIELRSDGLSHPFDWMHFGSPKLLNLWETLRESPFFTDFSWSPLVISAFPTNLAKLSHNFLDTSLSASVPKFMTVHLRRGDYAEHCHGLAEWSSRYMGWNLFPSLPDQFNPPPKGSNGEITSEYNASYSRHCYPNTYQIIRRIHEVRREWKAETGEWLTHLYIMTNGEESWLRDVIQRLHSYGKWERISTGRDLTLTAEQTYVSQIIDMAIGERASVFLGNGFSSFTANIVFLRSLRNLSMRSNRFW</sequence>
<keyword evidence="3" id="KW-0119">Carbohydrate metabolism</keyword>
<evidence type="ECO:0000256" key="2">
    <source>
        <dbReference type="ARBA" id="ARBA00023253"/>
    </source>
</evidence>
<accession>A0A0H2S729</accession>